<organism evidence="2 3">
    <name type="scientific">Ditylenchus dipsaci</name>
    <dbReference type="NCBI Taxonomy" id="166011"/>
    <lineage>
        <taxon>Eukaryota</taxon>
        <taxon>Metazoa</taxon>
        <taxon>Ecdysozoa</taxon>
        <taxon>Nematoda</taxon>
        <taxon>Chromadorea</taxon>
        <taxon>Rhabditida</taxon>
        <taxon>Tylenchina</taxon>
        <taxon>Tylenchomorpha</taxon>
        <taxon>Sphaerularioidea</taxon>
        <taxon>Anguinidae</taxon>
        <taxon>Anguininae</taxon>
        <taxon>Ditylenchus</taxon>
    </lineage>
</organism>
<sequence>MEPDVKRSMRHSPRGADYKQEAVVDTSFTLSEDCYLMLDLTVKIYLTKPENPGHRWMDCSGSTEHQTGSE</sequence>
<proteinExistence type="predicted"/>
<evidence type="ECO:0000256" key="1">
    <source>
        <dbReference type="SAM" id="MobiDB-lite"/>
    </source>
</evidence>
<dbReference type="AlphaFoldDB" id="A0A915ENC1"/>
<dbReference type="Proteomes" id="UP000887574">
    <property type="component" value="Unplaced"/>
</dbReference>
<accession>A0A915ENC1</accession>
<evidence type="ECO:0000313" key="3">
    <source>
        <dbReference type="WBParaSite" id="jg8653"/>
    </source>
</evidence>
<feature type="region of interest" description="Disordered" evidence="1">
    <location>
        <begin position="51"/>
        <end position="70"/>
    </location>
</feature>
<feature type="compositionally biased region" description="Polar residues" evidence="1">
    <location>
        <begin position="60"/>
        <end position="70"/>
    </location>
</feature>
<name>A0A915ENC1_9BILA</name>
<reference evidence="3" key="1">
    <citation type="submission" date="2022-11" db="UniProtKB">
        <authorList>
            <consortium name="WormBaseParasite"/>
        </authorList>
    </citation>
    <scope>IDENTIFICATION</scope>
</reference>
<evidence type="ECO:0000313" key="2">
    <source>
        <dbReference type="Proteomes" id="UP000887574"/>
    </source>
</evidence>
<keyword evidence="2" id="KW-1185">Reference proteome</keyword>
<dbReference type="WBParaSite" id="jg8653">
    <property type="protein sequence ID" value="jg8653"/>
    <property type="gene ID" value="jg8653"/>
</dbReference>
<protein>
    <submittedName>
        <fullName evidence="3">Uncharacterized protein</fullName>
    </submittedName>
</protein>